<dbReference type="eggNOG" id="COG1764">
    <property type="taxonomic scope" value="Bacteria"/>
</dbReference>
<dbReference type="KEGG" id="bcv:Bcav_2232"/>
<dbReference type="GO" id="GO:0006979">
    <property type="term" value="P:response to oxidative stress"/>
    <property type="evidence" value="ECO:0007669"/>
    <property type="project" value="InterPro"/>
</dbReference>
<dbReference type="Proteomes" id="UP000007962">
    <property type="component" value="Chromosome"/>
</dbReference>
<sequence length="152" mass="15502">MAPRIGRASWRGALREGSGTVTVGERAWTSPYSFGSRFADGPGTNPEELLATAHAGCFTMALTHVLEAAGVTPQEVSTSAHVALRMVSGTPTIARIDLSTAVVAEGLDGARLQELADTAKEGCAVSRALAGVAEITVTARLAAAVDPVGSEV</sequence>
<dbReference type="SUPFAM" id="SSF82784">
    <property type="entry name" value="OsmC-like"/>
    <property type="match status" value="1"/>
</dbReference>
<dbReference type="PANTHER" id="PTHR42830:SF1">
    <property type="entry name" value="OSMOTICALLY INDUCIBLE FAMILY PROTEIN"/>
    <property type="match status" value="1"/>
</dbReference>
<evidence type="ECO:0000313" key="1">
    <source>
        <dbReference type="EMBL" id="ACQ80483.1"/>
    </source>
</evidence>
<dbReference type="RefSeq" id="WP_015882723.1">
    <property type="nucleotide sequence ID" value="NC_012669.1"/>
</dbReference>
<dbReference type="PANTHER" id="PTHR42830">
    <property type="entry name" value="OSMOTICALLY INDUCIBLE FAMILY PROTEIN"/>
    <property type="match status" value="1"/>
</dbReference>
<evidence type="ECO:0000313" key="2">
    <source>
        <dbReference type="Proteomes" id="UP000007962"/>
    </source>
</evidence>
<protein>
    <submittedName>
        <fullName evidence="1">OsmC family protein</fullName>
    </submittedName>
</protein>
<dbReference type="GO" id="GO:0004601">
    <property type="term" value="F:peroxidase activity"/>
    <property type="evidence" value="ECO:0007669"/>
    <property type="project" value="InterPro"/>
</dbReference>
<reference evidence="1 2" key="1">
    <citation type="journal article" date="2009" name="Stand. Genomic Sci.">
        <title>Complete genome sequence of Beutenbergia cavernae type strain (HKI 0122).</title>
        <authorList>
            <person name="Land M."/>
            <person name="Pukall R."/>
            <person name="Abt B."/>
            <person name="Goker M."/>
            <person name="Rohde M."/>
            <person name="Glavina Del Rio T."/>
            <person name="Tice H."/>
            <person name="Copeland A."/>
            <person name="Cheng J.F."/>
            <person name="Lucas S."/>
            <person name="Chen F."/>
            <person name="Nolan M."/>
            <person name="Bruce D."/>
            <person name="Goodwin L."/>
            <person name="Pitluck S."/>
            <person name="Ivanova N."/>
            <person name="Mavromatis K."/>
            <person name="Ovchinnikova G."/>
            <person name="Pati A."/>
            <person name="Chen A."/>
            <person name="Palaniappan K."/>
            <person name="Hauser L."/>
            <person name="Chang Y.J."/>
            <person name="Jefferies C.C."/>
            <person name="Saunders E."/>
            <person name="Brettin T."/>
            <person name="Detter J.C."/>
            <person name="Han C."/>
            <person name="Chain P."/>
            <person name="Bristow J."/>
            <person name="Eisen J.A."/>
            <person name="Markowitz V."/>
            <person name="Hugenholtz P."/>
            <person name="Kyrpides N.C."/>
            <person name="Klenk H.P."/>
            <person name="Lapidus A."/>
        </authorList>
    </citation>
    <scope>NUCLEOTIDE SEQUENCE [LARGE SCALE GENOMIC DNA]</scope>
    <source>
        <strain evidence="2">ATCC BAA-8 / DSM 12333 / NBRC 16432</strain>
    </source>
</reference>
<dbReference type="AlphaFoldDB" id="C5BV96"/>
<dbReference type="Gene3D" id="3.30.300.20">
    <property type="match status" value="1"/>
</dbReference>
<dbReference type="HOGENOM" id="CLU_106355_1_0_11"/>
<gene>
    <name evidence="1" type="ordered locus">Bcav_2232</name>
</gene>
<accession>C5BV96</accession>
<keyword evidence="2" id="KW-1185">Reference proteome</keyword>
<dbReference type="OrthoDB" id="9807532at2"/>
<dbReference type="EMBL" id="CP001618">
    <property type="protein sequence ID" value="ACQ80483.1"/>
    <property type="molecule type" value="Genomic_DNA"/>
</dbReference>
<dbReference type="InterPro" id="IPR015946">
    <property type="entry name" value="KH_dom-like_a/b"/>
</dbReference>
<dbReference type="InterPro" id="IPR019904">
    <property type="entry name" value="Peroxiredoxin_OsmC"/>
</dbReference>
<dbReference type="InterPro" id="IPR003718">
    <property type="entry name" value="OsmC/Ohr_fam"/>
</dbReference>
<organism evidence="1 2">
    <name type="scientific">Beutenbergia cavernae (strain ATCC BAA-8 / DSM 12333 / CCUG 43141 / JCM 11478 / NBRC 16432 / NCIMB 13614 / HKI 0122)</name>
    <dbReference type="NCBI Taxonomy" id="471853"/>
    <lineage>
        <taxon>Bacteria</taxon>
        <taxon>Bacillati</taxon>
        <taxon>Actinomycetota</taxon>
        <taxon>Actinomycetes</taxon>
        <taxon>Micrococcales</taxon>
        <taxon>Beutenbergiaceae</taxon>
        <taxon>Beutenbergia</taxon>
    </lineage>
</organism>
<dbReference type="Pfam" id="PF02566">
    <property type="entry name" value="OsmC"/>
    <property type="match status" value="1"/>
</dbReference>
<name>C5BV96_BEUC1</name>
<proteinExistence type="predicted"/>
<dbReference type="InterPro" id="IPR052707">
    <property type="entry name" value="OsmC_Ohr_Peroxiredoxin"/>
</dbReference>
<dbReference type="STRING" id="471853.Bcav_2232"/>
<dbReference type="InterPro" id="IPR036102">
    <property type="entry name" value="OsmC/Ohrsf"/>
</dbReference>
<dbReference type="NCBIfam" id="TIGR03562">
    <property type="entry name" value="osmo_induc_OsmC"/>
    <property type="match status" value="1"/>
</dbReference>